<evidence type="ECO:0000313" key="2">
    <source>
        <dbReference type="EMBL" id="ABK77525.1"/>
    </source>
</evidence>
<dbReference type="Proteomes" id="UP000000758">
    <property type="component" value="Chromosome"/>
</dbReference>
<feature type="region of interest" description="Disordered" evidence="1">
    <location>
        <begin position="76"/>
        <end position="99"/>
    </location>
</feature>
<reference evidence="2 3" key="1">
    <citation type="journal article" date="2006" name="Proc. Natl. Acad. Sci. U.S.A.">
        <title>Genomic analysis of the uncultivated marine crenarchaeote Cenarchaeum symbiosum.</title>
        <authorList>
            <person name="Hallam S.J."/>
            <person name="Konstantinidis K.T."/>
            <person name="Putnam N."/>
            <person name="Schleper C."/>
            <person name="Watanabe Y."/>
            <person name="Sugahara J."/>
            <person name="Preston C."/>
            <person name="de la Torre J."/>
            <person name="Richardson P.M."/>
            <person name="DeLong E.F."/>
        </authorList>
    </citation>
    <scope>NUCLEOTIDE SEQUENCE [LARGE SCALE GENOMIC DNA]</scope>
    <source>
        <strain evidence="3">A</strain>
    </source>
</reference>
<proteinExistence type="predicted"/>
<dbReference type="STRING" id="414004.CENSYa_0893"/>
<keyword evidence="3" id="KW-1185">Reference proteome</keyword>
<sequence>MFTKVIPWRIHFEGVSPGQDVKPCRPVRSHCGPSLVRAMAPINTKTMGNGRCEYDDCKKAWRYCGPAGAVGARRAPEFGPGHIGQADVKRGHAGDAAGS</sequence>
<organism evidence="2 3">
    <name type="scientific">Cenarchaeum symbiosum (strain A)</name>
    <dbReference type="NCBI Taxonomy" id="414004"/>
    <lineage>
        <taxon>Archaea</taxon>
        <taxon>Nitrososphaerota</taxon>
        <taxon>Candidatus Cenarchaeales</taxon>
        <taxon>Candidatus Cenarchaeaceae</taxon>
        <taxon>Candidatus Cenarchaeum</taxon>
    </lineage>
</organism>
<accession>A0RW08</accession>
<evidence type="ECO:0000256" key="1">
    <source>
        <dbReference type="SAM" id="MobiDB-lite"/>
    </source>
</evidence>
<gene>
    <name evidence="2" type="ordered locus">CENSYa_0893</name>
</gene>
<dbReference type="EMBL" id="DP000238">
    <property type="protein sequence ID" value="ABK77525.1"/>
    <property type="molecule type" value="Genomic_DNA"/>
</dbReference>
<dbReference type="HOGENOM" id="CLU_2313665_0_0_2"/>
<dbReference type="KEGG" id="csy:CENSYa_0893"/>
<name>A0RW08_CENSY</name>
<evidence type="ECO:0000313" key="3">
    <source>
        <dbReference type="Proteomes" id="UP000000758"/>
    </source>
</evidence>
<protein>
    <submittedName>
        <fullName evidence="2">Uncharacterized protein</fullName>
    </submittedName>
</protein>
<dbReference type="EnsemblBacteria" id="ABK77525">
    <property type="protein sequence ID" value="ABK77525"/>
    <property type="gene ID" value="CENSYa_0893"/>
</dbReference>
<dbReference type="AlphaFoldDB" id="A0RW08"/>